<dbReference type="EMBL" id="JAUSRR010000002">
    <property type="protein sequence ID" value="MDP9922573.1"/>
    <property type="molecule type" value="Genomic_DNA"/>
</dbReference>
<dbReference type="SUPFAM" id="SSF56349">
    <property type="entry name" value="DNA breaking-rejoining enzymes"/>
    <property type="match status" value="1"/>
</dbReference>
<protein>
    <submittedName>
        <fullName evidence="2">Integrase</fullName>
    </submittedName>
</protein>
<reference evidence="2" key="1">
    <citation type="submission" date="2023-07" db="EMBL/GenBank/DDBJ databases">
        <title>Sorghum-associated microbial communities from plants grown in Nebraska, USA.</title>
        <authorList>
            <person name="Schachtman D."/>
        </authorList>
    </citation>
    <scope>NUCLEOTIDE SEQUENCE</scope>
    <source>
        <strain evidence="2">DS2795</strain>
    </source>
</reference>
<gene>
    <name evidence="2" type="ORF">J2W25_001588</name>
</gene>
<evidence type="ECO:0000256" key="1">
    <source>
        <dbReference type="ARBA" id="ARBA00023172"/>
    </source>
</evidence>
<name>A0AAW8DSN7_9BURK</name>
<dbReference type="GO" id="GO:0003677">
    <property type="term" value="F:DNA binding"/>
    <property type="evidence" value="ECO:0007669"/>
    <property type="project" value="InterPro"/>
</dbReference>
<evidence type="ECO:0000313" key="2">
    <source>
        <dbReference type="EMBL" id="MDP9922573.1"/>
    </source>
</evidence>
<organism evidence="2 3">
    <name type="scientific">Variovorax boronicumulans</name>
    <dbReference type="NCBI Taxonomy" id="436515"/>
    <lineage>
        <taxon>Bacteria</taxon>
        <taxon>Pseudomonadati</taxon>
        <taxon>Pseudomonadota</taxon>
        <taxon>Betaproteobacteria</taxon>
        <taxon>Burkholderiales</taxon>
        <taxon>Comamonadaceae</taxon>
        <taxon>Variovorax</taxon>
    </lineage>
</organism>
<dbReference type="Gene3D" id="1.10.443.10">
    <property type="entry name" value="Intergrase catalytic core"/>
    <property type="match status" value="1"/>
</dbReference>
<dbReference type="Proteomes" id="UP001244295">
    <property type="component" value="Unassembled WGS sequence"/>
</dbReference>
<keyword evidence="1" id="KW-0233">DNA recombination</keyword>
<comment type="caution">
    <text evidence="2">The sequence shown here is derived from an EMBL/GenBank/DDBJ whole genome shotgun (WGS) entry which is preliminary data.</text>
</comment>
<accession>A0AAW8DSN7</accession>
<evidence type="ECO:0000313" key="3">
    <source>
        <dbReference type="Proteomes" id="UP001244295"/>
    </source>
</evidence>
<dbReference type="AlphaFoldDB" id="A0AAW8DSN7"/>
<dbReference type="GO" id="GO:0015074">
    <property type="term" value="P:DNA integration"/>
    <property type="evidence" value="ECO:0007669"/>
    <property type="project" value="InterPro"/>
</dbReference>
<dbReference type="RefSeq" id="WP_307636184.1">
    <property type="nucleotide sequence ID" value="NZ_JAUSRR010000002.1"/>
</dbReference>
<dbReference type="InterPro" id="IPR011010">
    <property type="entry name" value="DNA_brk_join_enz"/>
</dbReference>
<dbReference type="GO" id="GO:0006310">
    <property type="term" value="P:DNA recombination"/>
    <property type="evidence" value="ECO:0007669"/>
    <property type="project" value="UniProtKB-KW"/>
</dbReference>
<proteinExistence type="predicted"/>
<dbReference type="InterPro" id="IPR013762">
    <property type="entry name" value="Integrase-like_cat_sf"/>
</dbReference>
<sequence>MQIHVTKMVRRITYESSIEFHTGNLSIILGTWPHAFLESLARSSQENRMYRSVVERLRWALKLLALDKQWKRISAKTPAAISSEDLFDLFFTLEQRIEAMPWAPQTKSNTSSEFRKLICRYLHAEFGNVEIAKKVFFFPTRFTERNPRELISDLESKSEPPSPPSGALPHDSVEDLKNRLAALLGKDLKAIEAACISEIDLYKMQARKLIDLGQQPLTLDEQKLVKEILEQPDRENITQALRAAPGKIAFTLNMRHATSGLAFAGRPPFGLPSFCGVKQAYDYAMEFIPEPKIYKHSIYHFPFLANSVVLVSCLIALQIHTGWNASSVISLCIGDVAKKGERLVIQGYKSKSDDHTPAVVVSLSDHGAYEALNLLLARLSHLKRLNLVEPNATSLWLMPTSPNSKRKQSRIIAGVQAPRDWICRKYALPNFSFDQIRTQALALISMRKGGLEVARRLGGHCRAATTAHYLDHLILQRLNSAINLEFQKKLEASIVYASKNLEGHGQYPEGFLLYPVGDGSSCANPVNPPKSDWLVHGMCRASQCHSAEGCPNRRIVVNAERVEEIAATTFFYEKNWSRLLGGK</sequence>